<dbReference type="SUPFAM" id="SSF52980">
    <property type="entry name" value="Restriction endonuclease-like"/>
    <property type="match status" value="1"/>
</dbReference>
<dbReference type="Gene3D" id="3.40.1350.10">
    <property type="match status" value="1"/>
</dbReference>
<dbReference type="AlphaFoldDB" id="A0A497ESP8"/>
<reference evidence="1 2" key="1">
    <citation type="submission" date="2018-06" db="EMBL/GenBank/DDBJ databases">
        <title>Extensive metabolic versatility and redundancy in microbially diverse, dynamic hydrothermal sediments.</title>
        <authorList>
            <person name="Dombrowski N."/>
            <person name="Teske A."/>
            <person name="Baker B.J."/>
        </authorList>
    </citation>
    <scope>NUCLEOTIDE SEQUENCE [LARGE SCALE GENOMIC DNA]</scope>
    <source>
        <strain evidence="1">B66_G16</strain>
    </source>
</reference>
<dbReference type="EMBL" id="QMQV01000010">
    <property type="protein sequence ID" value="RLE50229.1"/>
    <property type="molecule type" value="Genomic_DNA"/>
</dbReference>
<protein>
    <submittedName>
        <fullName evidence="1">Uncharacterized protein</fullName>
    </submittedName>
</protein>
<dbReference type="InterPro" id="IPR011856">
    <property type="entry name" value="tRNA_endonuc-like_dom_sf"/>
</dbReference>
<comment type="caution">
    <text evidence="1">The sequence shown here is derived from an EMBL/GenBank/DDBJ whole genome shotgun (WGS) entry which is preliminary data.</text>
</comment>
<sequence>MKLYYQRFDRALREIIAKLEEGNVSEAKRMLAETLNSYLYRSKIYPDGERFERALYNRFRYNYVSFKSEHSYGGVDIVLLGKAPKVKLIECKISRSDVFHIEPEDYEKLHNKYHQLKNRGYEVTPVIAVKFPHRRRIRYVVLKDEWMDREVTLRVEYRPKSRRVFVSVAKSRRKKYERKAKFEKLQAERQMLIEKAANGAPCRESI</sequence>
<dbReference type="InterPro" id="IPR011335">
    <property type="entry name" value="Restrct_endonuc-II-like"/>
</dbReference>
<organism evidence="1 2">
    <name type="scientific">Thermoproteota archaeon</name>
    <dbReference type="NCBI Taxonomy" id="2056631"/>
    <lineage>
        <taxon>Archaea</taxon>
        <taxon>Thermoproteota</taxon>
    </lineage>
</organism>
<evidence type="ECO:0000313" key="2">
    <source>
        <dbReference type="Proteomes" id="UP000278475"/>
    </source>
</evidence>
<accession>A0A497ESP8</accession>
<evidence type="ECO:0000313" key="1">
    <source>
        <dbReference type="EMBL" id="RLE50229.1"/>
    </source>
</evidence>
<dbReference type="GO" id="GO:0003676">
    <property type="term" value="F:nucleic acid binding"/>
    <property type="evidence" value="ECO:0007669"/>
    <property type="project" value="InterPro"/>
</dbReference>
<gene>
    <name evidence="1" type="ORF">DRJ31_02070</name>
</gene>
<name>A0A497ESP8_9CREN</name>
<proteinExistence type="predicted"/>
<dbReference type="Proteomes" id="UP000278475">
    <property type="component" value="Unassembled WGS sequence"/>
</dbReference>